<protein>
    <submittedName>
        <fullName evidence="1">Uncharacterized protein</fullName>
    </submittedName>
</protein>
<accession>A0A328FGV0</accession>
<evidence type="ECO:0000313" key="1">
    <source>
        <dbReference type="EMBL" id="RAM03416.1"/>
    </source>
</evidence>
<reference evidence="1 2" key="1">
    <citation type="submission" date="2018-06" db="EMBL/GenBank/DDBJ databases">
        <title>Complete Genome Sequence of Desulfobacter hydrogenophilus (DSM3380).</title>
        <authorList>
            <person name="Marietou A."/>
            <person name="Schreiber L."/>
            <person name="Marshall I."/>
            <person name="Jorgensen B."/>
        </authorList>
    </citation>
    <scope>NUCLEOTIDE SEQUENCE [LARGE SCALE GENOMIC DNA]</scope>
    <source>
        <strain evidence="1 2">DSM 3380</strain>
    </source>
</reference>
<dbReference type="EMBL" id="QLNI01000005">
    <property type="protein sequence ID" value="RAM03416.1"/>
    <property type="molecule type" value="Genomic_DNA"/>
</dbReference>
<gene>
    <name evidence="1" type="ORF">DO021_03770</name>
</gene>
<evidence type="ECO:0000313" key="2">
    <source>
        <dbReference type="Proteomes" id="UP000248798"/>
    </source>
</evidence>
<proteinExistence type="predicted"/>
<organism evidence="1 2">
    <name type="scientific">Desulfobacter hydrogenophilus</name>
    <dbReference type="NCBI Taxonomy" id="2291"/>
    <lineage>
        <taxon>Bacteria</taxon>
        <taxon>Pseudomonadati</taxon>
        <taxon>Thermodesulfobacteriota</taxon>
        <taxon>Desulfobacteria</taxon>
        <taxon>Desulfobacterales</taxon>
        <taxon>Desulfobacteraceae</taxon>
        <taxon>Desulfobacter</taxon>
    </lineage>
</organism>
<name>A0A328FGV0_9BACT</name>
<dbReference type="AlphaFoldDB" id="A0A328FGV0"/>
<sequence>MKGFGAFRTLSSEQLLKPLRILFSGAFLLAVMARGGSRHLLQPKPLCMINYLNASKGTFPVRKFFFQALLADRVVEQTSHVNVDVFTDT</sequence>
<comment type="caution">
    <text evidence="1">The sequence shown here is derived from an EMBL/GenBank/DDBJ whole genome shotgun (WGS) entry which is preliminary data.</text>
</comment>
<dbReference type="Proteomes" id="UP000248798">
    <property type="component" value="Unassembled WGS sequence"/>
</dbReference>